<dbReference type="SUPFAM" id="SSF48371">
    <property type="entry name" value="ARM repeat"/>
    <property type="match status" value="1"/>
</dbReference>
<dbReference type="Gene3D" id="1.25.10.10">
    <property type="entry name" value="Leucine-rich Repeat Variant"/>
    <property type="match status" value="1"/>
</dbReference>
<dbReference type="RefSeq" id="XP_011132659.1">
    <property type="nucleotide sequence ID" value="XM_011134357.1"/>
</dbReference>
<reference evidence="2" key="1">
    <citation type="submission" date="2013-12" db="EMBL/GenBank/DDBJ databases">
        <authorList>
            <person name="Omoto C.K."/>
            <person name="Sibley D."/>
            <person name="Venepally P."/>
            <person name="Hadjithomas M."/>
            <person name="Karamycheva S."/>
            <person name="Brunk B."/>
            <person name="Roos D."/>
            <person name="Caler E."/>
            <person name="Lorenzi H."/>
        </authorList>
    </citation>
    <scope>NUCLEOTIDE SEQUENCE</scope>
</reference>
<dbReference type="InterPro" id="IPR011989">
    <property type="entry name" value="ARM-like"/>
</dbReference>
<comment type="caution">
    <text evidence="2">The sequence shown here is derived from an EMBL/GenBank/DDBJ whole genome shotgun (WGS) entry which is preliminary data.</text>
</comment>
<feature type="region of interest" description="Disordered" evidence="1">
    <location>
        <begin position="263"/>
        <end position="282"/>
    </location>
</feature>
<organism evidence="2 3">
    <name type="scientific">Gregarina niphandrodes</name>
    <name type="common">Septate eugregarine</name>
    <dbReference type="NCBI Taxonomy" id="110365"/>
    <lineage>
        <taxon>Eukaryota</taxon>
        <taxon>Sar</taxon>
        <taxon>Alveolata</taxon>
        <taxon>Apicomplexa</taxon>
        <taxon>Conoidasida</taxon>
        <taxon>Gregarinasina</taxon>
        <taxon>Eugregarinorida</taxon>
        <taxon>Gregarinidae</taxon>
        <taxon>Gregarina</taxon>
    </lineage>
</organism>
<dbReference type="GeneID" id="22915086"/>
<dbReference type="EMBL" id="AFNH02001061">
    <property type="protein sequence ID" value="EZG44800.1"/>
    <property type="molecule type" value="Genomic_DNA"/>
</dbReference>
<name>A0A023B0Q1_GRENI</name>
<gene>
    <name evidence="2" type="ORF">GNI_143530</name>
</gene>
<dbReference type="InterPro" id="IPR016024">
    <property type="entry name" value="ARM-type_fold"/>
</dbReference>
<dbReference type="Proteomes" id="UP000019763">
    <property type="component" value="Unassembled WGS sequence"/>
</dbReference>
<evidence type="ECO:0000313" key="3">
    <source>
        <dbReference type="Proteomes" id="UP000019763"/>
    </source>
</evidence>
<keyword evidence="3" id="KW-1185">Reference proteome</keyword>
<evidence type="ECO:0000256" key="1">
    <source>
        <dbReference type="SAM" id="MobiDB-lite"/>
    </source>
</evidence>
<sequence length="943" mass="102540">MSNTPDSLTTYLVSLRRFTDSPAHRLEASKNIKTVADALGRHRVVNELLPYIEDLVNIPANISIVPMVFDATAAEIQGDGMMVTPPTIATISDETNALPYIDHFKKLSCLALSELASLPTGPQVISRCIQAMGYTDEIKGNLAVGVSMLVPDPIPISECGPVLKILLAISKSADVGTREAALRGLERIAVASGAELVGSPLLELMLARAERDLAGGSRAMEGAVEKAANIRLIALLLGLLFDLKTELKLNADLTKELNPEVKGEVKGGTERPGTDHIGKGTAAEEAVARAKSLLTRRWFRYFEEEPAYTVVKRELGVTAPVLIAGWLRDEELVQGYIGQFADSCQDALDENDLAFTSVERLLCRIPDFYFKKELVPDDCRIGVQVLLTLLVHLFNRHVLPHLDEQDFARHHPTLSALAGAGNGSVSGSGNGGGSGDGSGAASCAHCEHSAASATAGSGRDLSGGTVRSAACARCGAECEFQWPRGSHPYHVFDLGRVVSELQLPLIRPRYTRDSSSRSIRAGRSPKSESSVRDYCSIVSQWVWSYLKRLKEVEGILRVSMVSLLPLLVDLVLNYSTVEDARCFLAEDVFVVDNPCYAELMLHCLALNAFCLAHSPVSLVMASKTHGRTSDYKRTYTYELKGRTGLNQPLIELLVDQIKTGFQFDLMQCKLQAAMVCVQMLMLIKEVAVYNEHLRPILVECLADRNWHIVVSTVGAFRLLSVELPSAPGPSEWRRGADLFPFTRGVYGQRTLLPTGAAAAIAEARHTVIPRVLDSLLIPHIYAGLQCCLEAVSMFQPCPEIQSVQICWWRVRVAALHVLAEIPHVDVLLQTTGLATAADNPRPLIQVLQERLTDSIAAVRKCAPVCILRLAERLCCNIHLARGPDERLAETLLEPLLVYSPAATTGQKEALLALAAEDPTKLPPGANHKLANALVKAVSDTRIS</sequence>
<evidence type="ECO:0008006" key="4">
    <source>
        <dbReference type="Google" id="ProtNLM"/>
    </source>
</evidence>
<dbReference type="AlphaFoldDB" id="A0A023B0Q1"/>
<evidence type="ECO:0000313" key="2">
    <source>
        <dbReference type="EMBL" id="EZG44800.1"/>
    </source>
</evidence>
<dbReference type="VEuPathDB" id="CryptoDB:GNI_143530"/>
<feature type="compositionally biased region" description="Basic and acidic residues" evidence="1">
    <location>
        <begin position="263"/>
        <end position="278"/>
    </location>
</feature>
<proteinExistence type="predicted"/>
<protein>
    <recommendedName>
        <fullName evidence="4">HEAT repeat protein</fullName>
    </recommendedName>
</protein>
<accession>A0A023B0Q1</accession>